<dbReference type="EMBL" id="VGLS01000732">
    <property type="protein sequence ID" value="MBM3225941.1"/>
    <property type="molecule type" value="Genomic_DNA"/>
</dbReference>
<gene>
    <name evidence="2" type="ORF">FJZ47_19390</name>
</gene>
<feature type="non-terminal residue" evidence="2">
    <location>
        <position position="1"/>
    </location>
</feature>
<evidence type="ECO:0000313" key="2">
    <source>
        <dbReference type="EMBL" id="MBM3225941.1"/>
    </source>
</evidence>
<sequence length="56" mass="6019">GTQVERADTAALQLLCALFQDAEADHWDVQWHQPSVALQNAAQLLNVSAHLALPAA</sequence>
<evidence type="ECO:0000259" key="1">
    <source>
        <dbReference type="Pfam" id="PF13466"/>
    </source>
</evidence>
<dbReference type="InterPro" id="IPR058548">
    <property type="entry name" value="MlaB-like_STAS"/>
</dbReference>
<accession>A0A937W6G9</accession>
<dbReference type="Pfam" id="PF13466">
    <property type="entry name" value="STAS_2"/>
    <property type="match status" value="1"/>
</dbReference>
<proteinExistence type="predicted"/>
<reference evidence="2" key="1">
    <citation type="submission" date="2019-03" db="EMBL/GenBank/DDBJ databases">
        <title>Lake Tanganyika Metagenome-Assembled Genomes (MAGs).</title>
        <authorList>
            <person name="Tran P."/>
        </authorList>
    </citation>
    <scope>NUCLEOTIDE SEQUENCE</scope>
    <source>
        <strain evidence="2">K_DeepCast_65m_m2_066</strain>
    </source>
</reference>
<feature type="domain" description="MlaB-like STAS" evidence="1">
    <location>
        <begin position="2"/>
        <end position="47"/>
    </location>
</feature>
<organism evidence="2 3">
    <name type="scientific">Tectimicrobiota bacterium</name>
    <dbReference type="NCBI Taxonomy" id="2528274"/>
    <lineage>
        <taxon>Bacteria</taxon>
        <taxon>Pseudomonadati</taxon>
        <taxon>Nitrospinota/Tectimicrobiota group</taxon>
        <taxon>Candidatus Tectimicrobiota</taxon>
    </lineage>
</organism>
<protein>
    <submittedName>
        <fullName evidence="2">STAS domain-containing protein</fullName>
    </submittedName>
</protein>
<name>A0A937W6G9_UNCTE</name>
<dbReference type="Proteomes" id="UP000712673">
    <property type="component" value="Unassembled WGS sequence"/>
</dbReference>
<dbReference type="AlphaFoldDB" id="A0A937W6G9"/>
<evidence type="ECO:0000313" key="3">
    <source>
        <dbReference type="Proteomes" id="UP000712673"/>
    </source>
</evidence>
<comment type="caution">
    <text evidence="2">The sequence shown here is derived from an EMBL/GenBank/DDBJ whole genome shotgun (WGS) entry which is preliminary data.</text>
</comment>